<name>A0A0U9HTW6_KLENI</name>
<feature type="region of interest" description="Disordered" evidence="1">
    <location>
        <begin position="189"/>
        <end position="238"/>
    </location>
</feature>
<keyword evidence="2" id="KW-0812">Transmembrane</keyword>
<feature type="compositionally biased region" description="Basic and acidic residues" evidence="1">
    <location>
        <begin position="126"/>
        <end position="139"/>
    </location>
</feature>
<proteinExistence type="predicted"/>
<feature type="transmembrane region" description="Helical" evidence="2">
    <location>
        <begin position="69"/>
        <end position="87"/>
    </location>
</feature>
<protein>
    <recommendedName>
        <fullName evidence="5">Transmembrane protein</fullName>
    </recommendedName>
</protein>
<evidence type="ECO:0000256" key="2">
    <source>
        <dbReference type="SAM" id="Phobius"/>
    </source>
</evidence>
<accession>A0A0U9HTW6</accession>
<organism evidence="3 4">
    <name type="scientific">Klebsormidium nitens</name>
    <name type="common">Green alga</name>
    <name type="synonym">Ulothrix nitens</name>
    <dbReference type="NCBI Taxonomy" id="105231"/>
    <lineage>
        <taxon>Eukaryota</taxon>
        <taxon>Viridiplantae</taxon>
        <taxon>Streptophyta</taxon>
        <taxon>Klebsormidiophyceae</taxon>
        <taxon>Klebsormidiales</taxon>
        <taxon>Klebsormidiaceae</taxon>
        <taxon>Klebsormidium</taxon>
    </lineage>
</organism>
<keyword evidence="2" id="KW-0472">Membrane</keyword>
<feature type="compositionally biased region" description="Polar residues" evidence="1">
    <location>
        <begin position="111"/>
        <end position="120"/>
    </location>
</feature>
<keyword evidence="2" id="KW-1133">Transmembrane helix</keyword>
<reference evidence="3 4" key="1">
    <citation type="journal article" date="2014" name="Nat. Commun.">
        <title>Klebsormidium flaccidum genome reveals primary factors for plant terrestrial adaptation.</title>
        <authorList>
            <person name="Hori K."/>
            <person name="Maruyama F."/>
            <person name="Fujisawa T."/>
            <person name="Togashi T."/>
            <person name="Yamamoto N."/>
            <person name="Seo M."/>
            <person name="Sato S."/>
            <person name="Yamada T."/>
            <person name="Mori H."/>
            <person name="Tajima N."/>
            <person name="Moriyama T."/>
            <person name="Ikeuchi M."/>
            <person name="Watanabe M."/>
            <person name="Wada H."/>
            <person name="Kobayashi K."/>
            <person name="Saito M."/>
            <person name="Masuda T."/>
            <person name="Sasaki-Sekimoto Y."/>
            <person name="Mashiguchi K."/>
            <person name="Awai K."/>
            <person name="Shimojima M."/>
            <person name="Masuda S."/>
            <person name="Iwai M."/>
            <person name="Nobusawa T."/>
            <person name="Narise T."/>
            <person name="Kondo S."/>
            <person name="Saito H."/>
            <person name="Sato R."/>
            <person name="Murakawa M."/>
            <person name="Ihara Y."/>
            <person name="Oshima-Yamada Y."/>
            <person name="Ohtaka K."/>
            <person name="Satoh M."/>
            <person name="Sonobe K."/>
            <person name="Ishii M."/>
            <person name="Ohtani R."/>
            <person name="Kanamori-Sato M."/>
            <person name="Honoki R."/>
            <person name="Miyazaki D."/>
            <person name="Mochizuki H."/>
            <person name="Umetsu J."/>
            <person name="Higashi K."/>
            <person name="Shibata D."/>
            <person name="Kamiya Y."/>
            <person name="Sato N."/>
            <person name="Nakamura Y."/>
            <person name="Tabata S."/>
            <person name="Ida S."/>
            <person name="Kurokawa K."/>
            <person name="Ohta H."/>
        </authorList>
    </citation>
    <scope>NUCLEOTIDE SEQUENCE [LARGE SCALE GENOMIC DNA]</scope>
    <source>
        <strain evidence="3 4">NIES-2285</strain>
    </source>
</reference>
<feature type="compositionally biased region" description="Basic and acidic residues" evidence="1">
    <location>
        <begin position="189"/>
        <end position="215"/>
    </location>
</feature>
<evidence type="ECO:0000256" key="1">
    <source>
        <dbReference type="SAM" id="MobiDB-lite"/>
    </source>
</evidence>
<feature type="region of interest" description="Disordered" evidence="1">
    <location>
        <begin position="1"/>
        <end position="22"/>
    </location>
</feature>
<dbReference type="Proteomes" id="UP000054558">
    <property type="component" value="Unassembled WGS sequence"/>
</dbReference>
<dbReference type="EMBL" id="DF237003">
    <property type="protein sequence ID" value="GAQ80455.1"/>
    <property type="molecule type" value="Genomic_DNA"/>
</dbReference>
<evidence type="ECO:0000313" key="4">
    <source>
        <dbReference type="Proteomes" id="UP000054558"/>
    </source>
</evidence>
<feature type="compositionally biased region" description="Basic and acidic residues" evidence="1">
    <location>
        <begin position="13"/>
        <end position="22"/>
    </location>
</feature>
<feature type="compositionally biased region" description="Basic residues" evidence="1">
    <location>
        <begin position="1"/>
        <end position="12"/>
    </location>
</feature>
<gene>
    <name evidence="3" type="ORF">KFL_000540300</name>
</gene>
<dbReference type="AlphaFoldDB" id="A0A0U9HTW6"/>
<keyword evidence="4" id="KW-1185">Reference proteome</keyword>
<feature type="region of interest" description="Disordered" evidence="1">
    <location>
        <begin position="109"/>
        <end position="146"/>
    </location>
</feature>
<feature type="compositionally biased region" description="Basic and acidic residues" evidence="1">
    <location>
        <begin position="226"/>
        <end position="238"/>
    </location>
</feature>
<evidence type="ECO:0008006" key="5">
    <source>
        <dbReference type="Google" id="ProtNLM"/>
    </source>
</evidence>
<evidence type="ECO:0000313" key="3">
    <source>
        <dbReference type="EMBL" id="GAQ80455.1"/>
    </source>
</evidence>
<sequence length="238" mass="27141">MALVRRRGRSIPRTHELAGGRTEKRWRRRNIVAAVSPQQTQRSAPRKLTVAVTTVPAQEVSVQANSKKGWFFLAGFVLTGVVAFFLVQRWKESQNRLIRKGEAPIEGPWLWTNSATSSPRQPSPAEIERARQKRADQRGGRQLRPVFVAEGQLPPEGTDPEAVIEIPKNHPWATADLDEVPIDVLQRRLDQRRGPPDQAHETWKQIRQDSDRLEQSFDAEADADASWERRELRRQQAG</sequence>